<dbReference type="OMA" id="NWEIFNH"/>
<accession>E2BNF9</accession>
<dbReference type="InParanoid" id="E2BNF9"/>
<dbReference type="FunCoup" id="E2BNF9">
    <property type="interactions" value="27"/>
</dbReference>
<dbReference type="Pfam" id="PF06294">
    <property type="entry name" value="CH_2"/>
    <property type="match status" value="1"/>
</dbReference>
<evidence type="ECO:0000259" key="1">
    <source>
        <dbReference type="PROSITE" id="PS50021"/>
    </source>
</evidence>
<evidence type="ECO:0000313" key="2">
    <source>
        <dbReference type="EMBL" id="EFN82738.1"/>
    </source>
</evidence>
<keyword evidence="2" id="KW-0966">Cell projection</keyword>
<dbReference type="EMBL" id="GL449414">
    <property type="protein sequence ID" value="EFN82738.1"/>
    <property type="molecule type" value="Genomic_DNA"/>
</dbReference>
<dbReference type="STRING" id="610380.E2BNF9"/>
<organism evidence="3">
    <name type="scientific">Harpegnathos saltator</name>
    <name type="common">Jerdon's jumping ant</name>
    <dbReference type="NCBI Taxonomy" id="610380"/>
    <lineage>
        <taxon>Eukaryota</taxon>
        <taxon>Metazoa</taxon>
        <taxon>Ecdysozoa</taxon>
        <taxon>Arthropoda</taxon>
        <taxon>Hexapoda</taxon>
        <taxon>Insecta</taxon>
        <taxon>Pterygota</taxon>
        <taxon>Neoptera</taxon>
        <taxon>Endopterygota</taxon>
        <taxon>Hymenoptera</taxon>
        <taxon>Apocrita</taxon>
        <taxon>Aculeata</taxon>
        <taxon>Formicoidea</taxon>
        <taxon>Formicidae</taxon>
        <taxon>Ponerinae</taxon>
        <taxon>Ponerini</taxon>
        <taxon>Harpegnathos</taxon>
    </lineage>
</organism>
<protein>
    <submittedName>
        <fullName evidence="2">Sperm flagellar protein 1</fullName>
    </submittedName>
</protein>
<dbReference type="GO" id="GO:0005930">
    <property type="term" value="C:axoneme"/>
    <property type="evidence" value="ECO:0007669"/>
    <property type="project" value="TreeGrafter"/>
</dbReference>
<dbReference type="FunFam" id="1.10.418.10:FF:000059">
    <property type="entry name" value="RIKEN cDNA 6430531B16 gene"/>
    <property type="match status" value="1"/>
</dbReference>
<dbReference type="SUPFAM" id="SSF47576">
    <property type="entry name" value="Calponin-homology domain, CH-domain"/>
    <property type="match status" value="1"/>
</dbReference>
<dbReference type="InterPro" id="IPR001715">
    <property type="entry name" value="CH_dom"/>
</dbReference>
<name>E2BNF9_HARSA</name>
<dbReference type="Gene3D" id="1.10.418.10">
    <property type="entry name" value="Calponin-like domain"/>
    <property type="match status" value="1"/>
</dbReference>
<dbReference type="GO" id="GO:0051493">
    <property type="term" value="P:regulation of cytoskeleton organization"/>
    <property type="evidence" value="ECO:0007669"/>
    <property type="project" value="TreeGrafter"/>
</dbReference>
<dbReference type="PROSITE" id="PS50021">
    <property type="entry name" value="CH"/>
    <property type="match status" value="1"/>
</dbReference>
<dbReference type="Proteomes" id="UP000008237">
    <property type="component" value="Unassembled WGS sequence"/>
</dbReference>
<feature type="domain" description="Calponin-homology (CH)" evidence="1">
    <location>
        <begin position="7"/>
        <end position="112"/>
    </location>
</feature>
<keyword evidence="3" id="KW-1185">Reference proteome</keyword>
<evidence type="ECO:0000313" key="3">
    <source>
        <dbReference type="Proteomes" id="UP000008237"/>
    </source>
</evidence>
<dbReference type="PANTHER" id="PTHR12509:SF9">
    <property type="entry name" value="SPERM FLAGELLAR PROTEIN 1 ISOFORM X1"/>
    <property type="match status" value="1"/>
</dbReference>
<proteinExistence type="predicted"/>
<dbReference type="PANTHER" id="PTHR12509">
    <property type="entry name" value="SPERMATOGENESIS-ASSOCIATED 4-RELATED"/>
    <property type="match status" value="1"/>
</dbReference>
<dbReference type="OrthoDB" id="193300at2759"/>
<gene>
    <name evidence="2" type="ORF">EAI_01895</name>
</gene>
<reference evidence="2 3" key="1">
    <citation type="journal article" date="2010" name="Science">
        <title>Genomic comparison of the ants Camponotus floridanus and Harpegnathos saltator.</title>
        <authorList>
            <person name="Bonasio R."/>
            <person name="Zhang G."/>
            <person name="Ye C."/>
            <person name="Mutti N.S."/>
            <person name="Fang X."/>
            <person name="Qin N."/>
            <person name="Donahue G."/>
            <person name="Yang P."/>
            <person name="Li Q."/>
            <person name="Li C."/>
            <person name="Zhang P."/>
            <person name="Huang Z."/>
            <person name="Berger S.L."/>
            <person name="Reinberg D."/>
            <person name="Wang J."/>
            <person name="Liebig J."/>
        </authorList>
    </citation>
    <scope>NUCLEOTIDE SEQUENCE [LARGE SCALE GENOMIC DNA]</scope>
    <source>
        <strain evidence="2 3">R22 G/1</strain>
    </source>
</reference>
<dbReference type="InterPro" id="IPR036872">
    <property type="entry name" value="CH_dom_sf"/>
</dbReference>
<keyword evidence="2" id="KW-0282">Flagellum</keyword>
<keyword evidence="2" id="KW-0969">Cilium</keyword>
<dbReference type="InterPro" id="IPR052111">
    <property type="entry name" value="Spermatogenesis_Ciliary_MAP"/>
</dbReference>
<dbReference type="InterPro" id="IPR010441">
    <property type="entry name" value="CH_2"/>
</dbReference>
<dbReference type="AlphaFoldDB" id="E2BNF9"/>
<sequence length="265" mass="30792">MVGDAQNQMNTELIAWVDSIPFSKPTKNLTKDFSDAVLVAEILKLYYPRYVELHNYIPVNNLNMKIENWNTLNRKVLVKIDMKLNKKTIYHLASGSQGTIEKLLLELRAKILKDDEKLHKERLMKHNIESTEAQLSKEKIIVNLPHNGQPNLLEENSKAKTNNEIYQSNLTPKQRKNDETVPLAIYEKMKRELREKEEIIRTLNHKIAYLESSMKLKDLRISSLTAQILQNAVETNCPTMKLQPNDGVQIKLRSRSHNFYETKAN</sequence>
<dbReference type="GO" id="GO:0008017">
    <property type="term" value="F:microtubule binding"/>
    <property type="evidence" value="ECO:0007669"/>
    <property type="project" value="TreeGrafter"/>
</dbReference>